<dbReference type="PANTHER" id="PTHR34835">
    <property type="entry name" value="OS07G0283600 PROTEIN-RELATED"/>
    <property type="match status" value="1"/>
</dbReference>
<feature type="compositionally biased region" description="Basic and acidic residues" evidence="2">
    <location>
        <begin position="329"/>
        <end position="338"/>
    </location>
</feature>
<dbReference type="Proteomes" id="UP001632038">
    <property type="component" value="Unassembled WGS sequence"/>
</dbReference>
<keyword evidence="4" id="KW-1185">Reference proteome</keyword>
<feature type="compositionally biased region" description="Basic and acidic residues" evidence="2">
    <location>
        <begin position="182"/>
        <end position="191"/>
    </location>
</feature>
<evidence type="ECO:0008006" key="5">
    <source>
        <dbReference type="Google" id="ProtNLM"/>
    </source>
</evidence>
<dbReference type="PANTHER" id="PTHR34835:SF90">
    <property type="entry name" value="AMINOTRANSFERASE-LIKE PLANT MOBILE DOMAIN-CONTAINING PROTEIN"/>
    <property type="match status" value="1"/>
</dbReference>
<evidence type="ECO:0000313" key="4">
    <source>
        <dbReference type="Proteomes" id="UP001632038"/>
    </source>
</evidence>
<dbReference type="EMBL" id="JAVIJP010000013">
    <property type="protein sequence ID" value="KAL3645729.1"/>
    <property type="molecule type" value="Genomic_DNA"/>
</dbReference>
<feature type="compositionally biased region" description="Basic and acidic residues" evidence="2">
    <location>
        <begin position="349"/>
        <end position="360"/>
    </location>
</feature>
<name>A0ABD3DY19_9LAMI</name>
<comment type="caution">
    <text evidence="3">The sequence shown here is derived from an EMBL/GenBank/DDBJ whole genome shotgun (WGS) entry which is preliminary data.</text>
</comment>
<feature type="region of interest" description="Disordered" evidence="2">
    <location>
        <begin position="145"/>
        <end position="249"/>
    </location>
</feature>
<accession>A0ABD3DY19</accession>
<feature type="compositionally biased region" description="Acidic residues" evidence="2">
    <location>
        <begin position="339"/>
        <end position="348"/>
    </location>
</feature>
<feature type="coiled-coil region" evidence="1">
    <location>
        <begin position="21"/>
        <end position="111"/>
    </location>
</feature>
<evidence type="ECO:0000256" key="2">
    <source>
        <dbReference type="SAM" id="MobiDB-lite"/>
    </source>
</evidence>
<feature type="region of interest" description="Disordered" evidence="2">
    <location>
        <begin position="274"/>
        <end position="367"/>
    </location>
</feature>
<organism evidence="3 4">
    <name type="scientific">Castilleja foliolosa</name>
    <dbReference type="NCBI Taxonomy" id="1961234"/>
    <lineage>
        <taxon>Eukaryota</taxon>
        <taxon>Viridiplantae</taxon>
        <taxon>Streptophyta</taxon>
        <taxon>Embryophyta</taxon>
        <taxon>Tracheophyta</taxon>
        <taxon>Spermatophyta</taxon>
        <taxon>Magnoliopsida</taxon>
        <taxon>eudicotyledons</taxon>
        <taxon>Gunneridae</taxon>
        <taxon>Pentapetalae</taxon>
        <taxon>asterids</taxon>
        <taxon>lamiids</taxon>
        <taxon>Lamiales</taxon>
        <taxon>Orobanchaceae</taxon>
        <taxon>Pedicularideae</taxon>
        <taxon>Castillejinae</taxon>
        <taxon>Castilleja</taxon>
    </lineage>
</organism>
<feature type="compositionally biased region" description="Polar residues" evidence="2">
    <location>
        <begin position="281"/>
        <end position="311"/>
    </location>
</feature>
<sequence>MRDHNTAKNKVVLLDLGELERLKLDEKLRKSQEKCEELEETVTRLLEEKKLSDDRRKRAEERFEKIAAENSKSSYEFHKLVSKLNETIKELKDKNLEIEIIEREVKDLRQGKLENEKTIQELRLKILESYKVALSAHVYKKSRLENLSPNSKGSPDSKGKEDDDDGDRNSYQSWARGEDDEAHNTVKDVHGSRSGCSSPKPESKGCKKLPGSAPNKRIKTTASRQDEHGVAEPITQHDSQIIQKPLTPDAGIRKTTHVVVVGEDADNETIMKAYKRRKTSTTHVENQQNIPRRGQTSNHPAVTKKTIQSIGKQLPHATEIENLSPSSKDSPHSKGKKDDDDDDDEDDDKGDRNSHQSWAREEDDEAHNTVKAFHGSKSGCNSPKPESKGCKILHGSGINVKGQRIKTTASRQDEHGVAEPITQRDSQIIQKPLTTDAEIRKTTHVVVVGEDADNETIMKAYKRRKTSRTHVENQQIITGRGETSNHLAATKQTSQSIGKKPLATEVEPVVYPTLKSRNSPGNLVSAFKAMNNAQRNDIKEMGFGRLLELEVTELPTTLSYWLLENFDPKRCEIKLQGGRGLHVEAEDVSMVLGLPNGPHTIQRKANDRTNELVDEWRGFYSSGTKLITSKKVMKTMLKHETGGVWFKRLFLILMTTCLIGGRGNGYVSTEIIGCLEDITKVHELDWGEYVIRCLVEKTENWQKNKENTYSGPILFLLLLYVDRVVLYRRLVPRAYPSLIGWTCTHLRSREKQEIKSGGFGFGYPSKRYKLAYSESKRHTGENQHASTELVVQQELGDFLSVETSL</sequence>
<protein>
    <recommendedName>
        <fullName evidence="5">Aminotransferase-like plant mobile domain-containing protein</fullName>
    </recommendedName>
</protein>
<keyword evidence="1" id="KW-0175">Coiled coil</keyword>
<reference evidence="4" key="1">
    <citation type="journal article" date="2024" name="IScience">
        <title>Strigolactones Initiate the Formation of Haustorium-like Structures in Castilleja.</title>
        <authorList>
            <person name="Buerger M."/>
            <person name="Peterson D."/>
            <person name="Chory J."/>
        </authorList>
    </citation>
    <scope>NUCLEOTIDE SEQUENCE [LARGE SCALE GENOMIC DNA]</scope>
</reference>
<dbReference type="AlphaFoldDB" id="A0ABD3DY19"/>
<evidence type="ECO:0000313" key="3">
    <source>
        <dbReference type="EMBL" id="KAL3645729.1"/>
    </source>
</evidence>
<gene>
    <name evidence="3" type="ORF">CASFOL_010909</name>
</gene>
<evidence type="ECO:0000256" key="1">
    <source>
        <dbReference type="SAM" id="Coils"/>
    </source>
</evidence>
<proteinExistence type="predicted"/>